<sequence length="265" mass="30853">MHASNVNASNFVSVKLSGHSNYHIWKAQMLSLLDKLMIRDIVENRQYWFKSKSEDFVKKYVILLKAWILGSLNEEVLGYVDYSACAHCIWVTLEDEYCFSRYPTERELEEYMHASNVNVSQFVSVKLSGRRNYDLWKAQMLSLLDKLMILDIVENRQNWLDTKSEVLVRKYDILLKAWILGSLNEVLTDFNYSACAHGIWVTLEDEYCFSRYPTGWALQGRSTSWSSKVAIGRLVADSRSRSPCSVKKSFVSRQREKADMPEKIK</sequence>
<dbReference type="EMBL" id="BKCJ010324904">
    <property type="protein sequence ID" value="GEZ79724.1"/>
    <property type="molecule type" value="Genomic_DNA"/>
</dbReference>
<evidence type="ECO:0000313" key="2">
    <source>
        <dbReference type="EMBL" id="GEZ79724.1"/>
    </source>
</evidence>
<feature type="non-terminal residue" evidence="2">
    <location>
        <position position="265"/>
    </location>
</feature>
<feature type="region of interest" description="Disordered" evidence="1">
    <location>
        <begin position="241"/>
        <end position="265"/>
    </location>
</feature>
<reference evidence="2" key="1">
    <citation type="journal article" date="2019" name="Sci. Rep.">
        <title>Draft genome of Tanacetum cinerariifolium, the natural source of mosquito coil.</title>
        <authorList>
            <person name="Yamashiro T."/>
            <person name="Shiraishi A."/>
            <person name="Satake H."/>
            <person name="Nakayama K."/>
        </authorList>
    </citation>
    <scope>NUCLEOTIDE SEQUENCE</scope>
</reference>
<dbReference type="PANTHER" id="PTHR37610:SF103">
    <property type="entry name" value="SERINE_THREONINE-PROTEIN PHOSPHATASE 6 REGULATORY ANKYRIN REPEAT SUBUNIT C-LIKE ISOFORM X1"/>
    <property type="match status" value="1"/>
</dbReference>
<gene>
    <name evidence="2" type="ORF">Tci_551697</name>
</gene>
<organism evidence="2">
    <name type="scientific">Tanacetum cinerariifolium</name>
    <name type="common">Dalmatian daisy</name>
    <name type="synonym">Chrysanthemum cinerariifolium</name>
    <dbReference type="NCBI Taxonomy" id="118510"/>
    <lineage>
        <taxon>Eukaryota</taxon>
        <taxon>Viridiplantae</taxon>
        <taxon>Streptophyta</taxon>
        <taxon>Embryophyta</taxon>
        <taxon>Tracheophyta</taxon>
        <taxon>Spermatophyta</taxon>
        <taxon>Magnoliopsida</taxon>
        <taxon>eudicotyledons</taxon>
        <taxon>Gunneridae</taxon>
        <taxon>Pentapetalae</taxon>
        <taxon>asterids</taxon>
        <taxon>campanulids</taxon>
        <taxon>Asterales</taxon>
        <taxon>Asteraceae</taxon>
        <taxon>Asteroideae</taxon>
        <taxon>Anthemideae</taxon>
        <taxon>Anthemidinae</taxon>
        <taxon>Tanacetum</taxon>
    </lineage>
</organism>
<feature type="compositionally biased region" description="Basic and acidic residues" evidence="1">
    <location>
        <begin position="253"/>
        <end position="265"/>
    </location>
</feature>
<dbReference type="PANTHER" id="PTHR37610">
    <property type="entry name" value="CCHC-TYPE DOMAIN-CONTAINING PROTEIN"/>
    <property type="match status" value="1"/>
</dbReference>
<name>A0A699IP12_TANCI</name>
<dbReference type="AlphaFoldDB" id="A0A699IP12"/>
<accession>A0A699IP12</accession>
<comment type="caution">
    <text evidence="2">The sequence shown here is derived from an EMBL/GenBank/DDBJ whole genome shotgun (WGS) entry which is preliminary data.</text>
</comment>
<protein>
    <submittedName>
        <fullName evidence="2">Ankyrin repeat-containing protein</fullName>
    </submittedName>
</protein>
<proteinExistence type="predicted"/>
<evidence type="ECO:0000256" key="1">
    <source>
        <dbReference type="SAM" id="MobiDB-lite"/>
    </source>
</evidence>